<keyword evidence="2" id="KW-0808">Transferase</keyword>
<comment type="caution">
    <text evidence="2">The sequence shown here is derived from an EMBL/GenBank/DDBJ whole genome shotgun (WGS) entry which is preliminary data.</text>
</comment>
<evidence type="ECO:0000313" key="2">
    <source>
        <dbReference type="EMBL" id="MBB3128312.1"/>
    </source>
</evidence>
<dbReference type="Gene3D" id="3.40.630.30">
    <property type="match status" value="1"/>
</dbReference>
<gene>
    <name evidence="2" type="ORF">FHS19_002966</name>
</gene>
<protein>
    <submittedName>
        <fullName evidence="2">GNAT superfamily N-acetyltransferase</fullName>
    </submittedName>
</protein>
<proteinExistence type="predicted"/>
<organism evidence="2 3">
    <name type="scientific">Paenibacillus rhizosphaerae</name>
    <dbReference type="NCBI Taxonomy" id="297318"/>
    <lineage>
        <taxon>Bacteria</taxon>
        <taxon>Bacillati</taxon>
        <taxon>Bacillota</taxon>
        <taxon>Bacilli</taxon>
        <taxon>Bacillales</taxon>
        <taxon>Paenibacillaceae</taxon>
        <taxon>Paenibacillus</taxon>
    </lineage>
</organism>
<dbReference type="AlphaFoldDB" id="A0A839TNQ4"/>
<evidence type="ECO:0000259" key="1">
    <source>
        <dbReference type="PROSITE" id="PS51186"/>
    </source>
</evidence>
<dbReference type="InterPro" id="IPR016181">
    <property type="entry name" value="Acyl_CoA_acyltransferase"/>
</dbReference>
<dbReference type="Pfam" id="PF00583">
    <property type="entry name" value="Acetyltransf_1"/>
    <property type="match status" value="1"/>
</dbReference>
<dbReference type="CDD" id="cd04301">
    <property type="entry name" value="NAT_SF"/>
    <property type="match status" value="1"/>
</dbReference>
<name>A0A839TNQ4_9BACL</name>
<dbReference type="Proteomes" id="UP000517523">
    <property type="component" value="Unassembled WGS sequence"/>
</dbReference>
<dbReference type="GO" id="GO:0016747">
    <property type="term" value="F:acyltransferase activity, transferring groups other than amino-acyl groups"/>
    <property type="evidence" value="ECO:0007669"/>
    <property type="project" value="InterPro"/>
</dbReference>
<reference evidence="2 3" key="1">
    <citation type="submission" date="2020-08" db="EMBL/GenBank/DDBJ databases">
        <title>Genomic Encyclopedia of Type Strains, Phase III (KMG-III): the genomes of soil and plant-associated and newly described type strains.</title>
        <authorList>
            <person name="Whitman W."/>
        </authorList>
    </citation>
    <scope>NUCLEOTIDE SEQUENCE [LARGE SCALE GENOMIC DNA]</scope>
    <source>
        <strain evidence="2 3">CECT 5831</strain>
    </source>
</reference>
<dbReference type="RefSeq" id="WP_183582498.1">
    <property type="nucleotide sequence ID" value="NZ_JACHXJ010000002.1"/>
</dbReference>
<dbReference type="SUPFAM" id="SSF55729">
    <property type="entry name" value="Acyl-CoA N-acyltransferases (Nat)"/>
    <property type="match status" value="1"/>
</dbReference>
<sequence length="261" mass="29175">MTDVQNLIFDSMIRAYEKLSQLSGAFSFVEDERMQRFESAIPFGLFNSVFTFKPSEGIDPVVEIRSLASAYHERGQKLSWLTSSHKPDEAVDQALAINQFNQVDVISGQALSLKDWSYERAAIPGLEVRAVRDAEEIDQYRKVILEGFSIPESMAEIFSKVFVDGPNKDTTMVQHYLAYLNGAPVTTLTTFIEGDVAGFYNISTRESYRSKGLASSTLAFVLSKVQQSGAKWAVIHATPMARSVYPKVGFQEELTIRIFNG</sequence>
<evidence type="ECO:0000313" key="3">
    <source>
        <dbReference type="Proteomes" id="UP000517523"/>
    </source>
</evidence>
<accession>A0A839TNQ4</accession>
<feature type="domain" description="N-acetyltransferase" evidence="1">
    <location>
        <begin position="126"/>
        <end position="261"/>
    </location>
</feature>
<dbReference type="InterPro" id="IPR000182">
    <property type="entry name" value="GNAT_dom"/>
</dbReference>
<dbReference type="EMBL" id="JACHXJ010000002">
    <property type="protein sequence ID" value="MBB3128312.1"/>
    <property type="molecule type" value="Genomic_DNA"/>
</dbReference>
<dbReference type="PROSITE" id="PS51186">
    <property type="entry name" value="GNAT"/>
    <property type="match status" value="1"/>
</dbReference>